<evidence type="ECO:0000313" key="2">
    <source>
        <dbReference type="Proteomes" id="UP000009231"/>
    </source>
</evidence>
<dbReference type="EMBL" id="CP002772">
    <property type="protein sequence ID" value="AEG17765.1"/>
    <property type="molecule type" value="Genomic_DNA"/>
</dbReference>
<dbReference type="eggNOG" id="arCOG10347">
    <property type="taxonomic scope" value="Archaea"/>
</dbReference>
<reference evidence="1 2" key="1">
    <citation type="journal article" date="2014" name="Int. J. Syst. Evol. Microbiol.">
        <title>Methanobacterium paludis sp. nov. and a novel strain of Methanobacterium lacus isolated from northern peatlands.</title>
        <authorList>
            <person name="Cadillo-Quiroz H."/>
            <person name="Brauer S.L."/>
            <person name="Goodson N."/>
            <person name="Yavitt J.B."/>
            <person name="Zinder S.H."/>
        </authorList>
    </citation>
    <scope>NUCLEOTIDE SEQUENCE [LARGE SCALE GENOMIC DNA]</scope>
    <source>
        <strain evidence="2">DSM 25820 / JCM 18151 / SWAN1</strain>
    </source>
</reference>
<gene>
    <name evidence="1" type="ordered locus">MSWAN_0732</name>
</gene>
<dbReference type="Proteomes" id="UP000009231">
    <property type="component" value="Chromosome"/>
</dbReference>
<proteinExistence type="predicted"/>
<sequence>MRNLQNTFLLLTVSIVIFSTFFSLGSVNSVNITDQNITNQTNVSMAAAQAQANGISPQVSISITPTTLNLGTRIADGLDYSYLNRTQITVTGSDWDILVVNENLNLYVRSEGPFVNGSNNILLNNFRYDGFSNSSLPKTVFATSNSKVKSWHLYGFLYDSVSDTVYSNYYLTIPLRTSPGTYTTTVYYTAMLE</sequence>
<dbReference type="KEGG" id="mew:MSWAN_0732"/>
<evidence type="ECO:0000313" key="1">
    <source>
        <dbReference type="EMBL" id="AEG17765.1"/>
    </source>
</evidence>
<dbReference type="AlphaFoldDB" id="F6D7S7"/>
<organism evidence="1 2">
    <name type="scientific">Methanobacterium paludis (strain DSM 25820 / JCM 18151 / SWAN1)</name>
    <dbReference type="NCBI Taxonomy" id="868131"/>
    <lineage>
        <taxon>Archaea</taxon>
        <taxon>Methanobacteriati</taxon>
        <taxon>Methanobacteriota</taxon>
        <taxon>Methanomada group</taxon>
        <taxon>Methanobacteria</taxon>
        <taxon>Methanobacteriales</taxon>
        <taxon>Methanobacteriaceae</taxon>
        <taxon>Methanobacterium</taxon>
    </lineage>
</organism>
<keyword evidence="2" id="KW-1185">Reference proteome</keyword>
<dbReference type="HOGENOM" id="CLU_1544231_0_0_2"/>
<accession>F6D7S7</accession>
<name>F6D7S7_METPW</name>
<protein>
    <submittedName>
        <fullName evidence="1">Uncharacterized protein</fullName>
    </submittedName>
</protein>